<evidence type="ECO:0000313" key="2">
    <source>
        <dbReference type="EMBL" id="KKQ70458.1"/>
    </source>
</evidence>
<dbReference type="EMBL" id="LBUT01000006">
    <property type="protein sequence ID" value="KKQ70458.1"/>
    <property type="molecule type" value="Genomic_DNA"/>
</dbReference>
<protein>
    <recommendedName>
        <fullName evidence="1">Peptidase C39-like domain-containing protein</fullName>
    </recommendedName>
</protein>
<dbReference type="Gene3D" id="3.90.70.10">
    <property type="entry name" value="Cysteine proteinases"/>
    <property type="match status" value="1"/>
</dbReference>
<dbReference type="SUPFAM" id="SSF54001">
    <property type="entry name" value="Cysteine proteinases"/>
    <property type="match status" value="1"/>
</dbReference>
<dbReference type="InterPro" id="IPR039564">
    <property type="entry name" value="Peptidase_C39-like"/>
</dbReference>
<dbReference type="Pfam" id="PF13529">
    <property type="entry name" value="Peptidase_C39_2"/>
    <property type="match status" value="1"/>
</dbReference>
<proteinExistence type="predicted"/>
<dbReference type="AlphaFoldDB" id="A0A0G0JSE5"/>
<organism evidence="2 3">
    <name type="scientific">Candidatus Shapirobacteria bacterium GW2011_GWE2_38_30</name>
    <dbReference type="NCBI Taxonomy" id="1618490"/>
    <lineage>
        <taxon>Bacteria</taxon>
        <taxon>Candidatus Shapironibacteriota</taxon>
    </lineage>
</organism>
<feature type="domain" description="Peptidase C39-like" evidence="1">
    <location>
        <begin position="53"/>
        <end position="184"/>
    </location>
</feature>
<sequence length="225" mass="25916">MSYIKKILLLLAVLGVLWLFRDSDNNKIIKKSTPTPTIYNEKTVLPKTVKWPVPFTSQAPLGNWADVKEGNGCEEASILMAYFWAIDKKINPNDAANEIRNISDFSFKLLGHFHDISNEDTLKLLKEYFNYNKAYLENQISVETIKARLFEEKILIVAVNGDKLENPNYQIPKPANHKIVIVGFGFRYKYDKLMGAITDYPTGYRESFEEIILTMIVIEKERSDL</sequence>
<evidence type="ECO:0000259" key="1">
    <source>
        <dbReference type="Pfam" id="PF13529"/>
    </source>
</evidence>
<comment type="caution">
    <text evidence="2">The sequence shown here is derived from an EMBL/GenBank/DDBJ whole genome shotgun (WGS) entry which is preliminary data.</text>
</comment>
<evidence type="ECO:0000313" key="3">
    <source>
        <dbReference type="Proteomes" id="UP000034406"/>
    </source>
</evidence>
<dbReference type="InterPro" id="IPR038765">
    <property type="entry name" value="Papain-like_cys_pep_sf"/>
</dbReference>
<dbReference type="Proteomes" id="UP000034406">
    <property type="component" value="Unassembled WGS sequence"/>
</dbReference>
<reference evidence="2 3" key="1">
    <citation type="journal article" date="2015" name="Nature">
        <title>rRNA introns, odd ribosomes, and small enigmatic genomes across a large radiation of phyla.</title>
        <authorList>
            <person name="Brown C.T."/>
            <person name="Hug L.A."/>
            <person name="Thomas B.C."/>
            <person name="Sharon I."/>
            <person name="Castelle C.J."/>
            <person name="Singh A."/>
            <person name="Wilkins M.J."/>
            <person name="Williams K.H."/>
            <person name="Banfield J.F."/>
        </authorList>
    </citation>
    <scope>NUCLEOTIDE SEQUENCE [LARGE SCALE GENOMIC DNA]</scope>
</reference>
<gene>
    <name evidence="2" type="ORF">US90_C0006G0011</name>
</gene>
<name>A0A0G0JSE5_9BACT</name>
<accession>A0A0G0JSE5</accession>
<dbReference type="STRING" id="1618490.US90_C0006G0011"/>